<evidence type="ECO:0000313" key="3">
    <source>
        <dbReference type="Proteomes" id="UP000765509"/>
    </source>
</evidence>
<keyword evidence="3" id="KW-1185">Reference proteome</keyword>
<comment type="caution">
    <text evidence="2">The sequence shown here is derived from an EMBL/GenBank/DDBJ whole genome shotgun (WGS) entry which is preliminary data.</text>
</comment>
<reference evidence="2" key="1">
    <citation type="submission" date="2021-03" db="EMBL/GenBank/DDBJ databases">
        <title>Draft genome sequence of rust myrtle Austropuccinia psidii MF-1, a brazilian biotype.</title>
        <authorList>
            <person name="Quecine M.C."/>
            <person name="Pachon D.M.R."/>
            <person name="Bonatelli M.L."/>
            <person name="Correr F.H."/>
            <person name="Franceschini L.M."/>
            <person name="Leite T.F."/>
            <person name="Margarido G.R.A."/>
            <person name="Almeida C.A."/>
            <person name="Ferrarezi J.A."/>
            <person name="Labate C.A."/>
        </authorList>
    </citation>
    <scope>NUCLEOTIDE SEQUENCE</scope>
    <source>
        <strain evidence="2">MF-1</strain>
    </source>
</reference>
<sequence length="184" mass="20776">EVLFKHIKILWDIRVKHSLPAPPTKEILVEFYRKFSTAEQINAALQDSGGVQLNSEADVQAFASKKLQPVQLGGEELSQAKRHPDEKCSDKQFNELYRDEVLKVFEISDDEDFAVEGEEDEENNDSIDLEAPSEGEGFFVPGEYQYEDDEYSPGEESSKEDNESEADVISVGNSQSYSMKVVED</sequence>
<accession>A0A9Q3IR38</accession>
<feature type="non-terminal residue" evidence="2">
    <location>
        <position position="184"/>
    </location>
</feature>
<protein>
    <submittedName>
        <fullName evidence="2">Uncharacterized protein</fullName>
    </submittedName>
</protein>
<gene>
    <name evidence="2" type="ORF">O181_088139</name>
</gene>
<feature type="compositionally biased region" description="Acidic residues" evidence="1">
    <location>
        <begin position="115"/>
        <end position="133"/>
    </location>
</feature>
<dbReference type="EMBL" id="AVOT02053641">
    <property type="protein sequence ID" value="MBW0548424.1"/>
    <property type="molecule type" value="Genomic_DNA"/>
</dbReference>
<evidence type="ECO:0000313" key="2">
    <source>
        <dbReference type="EMBL" id="MBW0548424.1"/>
    </source>
</evidence>
<feature type="region of interest" description="Disordered" evidence="1">
    <location>
        <begin position="115"/>
        <end position="184"/>
    </location>
</feature>
<name>A0A9Q3IR38_9BASI</name>
<dbReference type="AlphaFoldDB" id="A0A9Q3IR38"/>
<proteinExistence type="predicted"/>
<dbReference type="Proteomes" id="UP000765509">
    <property type="component" value="Unassembled WGS sequence"/>
</dbReference>
<evidence type="ECO:0000256" key="1">
    <source>
        <dbReference type="SAM" id="MobiDB-lite"/>
    </source>
</evidence>
<organism evidence="2 3">
    <name type="scientific">Austropuccinia psidii MF-1</name>
    <dbReference type="NCBI Taxonomy" id="1389203"/>
    <lineage>
        <taxon>Eukaryota</taxon>
        <taxon>Fungi</taxon>
        <taxon>Dikarya</taxon>
        <taxon>Basidiomycota</taxon>
        <taxon>Pucciniomycotina</taxon>
        <taxon>Pucciniomycetes</taxon>
        <taxon>Pucciniales</taxon>
        <taxon>Sphaerophragmiaceae</taxon>
        <taxon>Austropuccinia</taxon>
    </lineage>
</organism>